<dbReference type="AlphaFoldDB" id="E8LZW9"/>
<sequence length="292" mass="33124">MNSLANPIIFVGPGRSGSTIISEVILAHSQLGGPTNYTEWYPSVPALALLSRLTNNSLWSINGVKAQLNKTLPFNNAIPRPAEAWSFWQKVTRSDIDFSRNFLLNKRASDSEKHKVHHALSQLLMLQGKPRLGLKLTGPGRIEYLHSIFPDAHFINVVRDPCATVNSLLNVPFWQQQGAKQLWWQGAYSSEELRTYQEIRHDPVAGTAFQLNKVLETTQREIENCGVKALTVQYEDFVANPVYTARRILGFCHLSNDSRVARKLSECQVVDRNQRKLQNRVLATKVRQWCAY</sequence>
<keyword evidence="1" id="KW-0808">Transferase</keyword>
<organism evidence="2 3">
    <name type="scientific">Vibrio brasiliensis LMG 20546</name>
    <dbReference type="NCBI Taxonomy" id="945543"/>
    <lineage>
        <taxon>Bacteria</taxon>
        <taxon>Pseudomonadati</taxon>
        <taxon>Pseudomonadota</taxon>
        <taxon>Gammaproteobacteria</taxon>
        <taxon>Vibrionales</taxon>
        <taxon>Vibrionaceae</taxon>
        <taxon>Vibrio</taxon>
        <taxon>Vibrio oreintalis group</taxon>
    </lineage>
</organism>
<accession>E8LZW9</accession>
<dbReference type="eggNOG" id="ENOG5030F3F">
    <property type="taxonomic scope" value="Bacteria"/>
</dbReference>
<dbReference type="EMBL" id="AEVS01000108">
    <property type="protein sequence ID" value="EGA63795.1"/>
    <property type="molecule type" value="Genomic_DNA"/>
</dbReference>
<dbReference type="OrthoDB" id="9815894at2"/>
<proteinExistence type="predicted"/>
<protein>
    <recommendedName>
        <fullName evidence="4">Sulfotransferase</fullName>
    </recommendedName>
</protein>
<dbReference type="Proteomes" id="UP000004371">
    <property type="component" value="Unassembled WGS sequence"/>
</dbReference>
<dbReference type="Gene3D" id="3.40.50.300">
    <property type="entry name" value="P-loop containing nucleotide triphosphate hydrolases"/>
    <property type="match status" value="1"/>
</dbReference>
<dbReference type="PANTHER" id="PTHR12788">
    <property type="entry name" value="PROTEIN-TYROSINE SULFOTRANSFERASE 2"/>
    <property type="match status" value="1"/>
</dbReference>
<evidence type="ECO:0000313" key="3">
    <source>
        <dbReference type="Proteomes" id="UP000004371"/>
    </source>
</evidence>
<dbReference type="SUPFAM" id="SSF52540">
    <property type="entry name" value="P-loop containing nucleoside triphosphate hydrolases"/>
    <property type="match status" value="1"/>
</dbReference>
<dbReference type="RefSeq" id="WP_006881384.1">
    <property type="nucleotide sequence ID" value="NZ_AEVS01000108.1"/>
</dbReference>
<reference evidence="2 3" key="1">
    <citation type="journal article" date="2012" name="Int. J. Syst. Evol. Microbiol.">
        <title>Vibrio caribbeanicus sp. nov., isolated from the marine sponge Scleritoderma cyanea.</title>
        <authorList>
            <person name="Hoffmann M."/>
            <person name="Monday S.R."/>
            <person name="Allard M.W."/>
            <person name="Strain E.A."/>
            <person name="Whittaker P."/>
            <person name="Naum M."/>
            <person name="McCarthy P.J."/>
            <person name="Lopez J.V."/>
            <person name="Fischer M."/>
            <person name="Brown E.W."/>
        </authorList>
    </citation>
    <scope>NUCLEOTIDE SEQUENCE [LARGE SCALE GENOMIC DNA]</scope>
    <source>
        <strain evidence="2 3">LMG 20546</strain>
    </source>
</reference>
<dbReference type="InterPro" id="IPR027417">
    <property type="entry name" value="P-loop_NTPase"/>
</dbReference>
<dbReference type="PANTHER" id="PTHR12788:SF10">
    <property type="entry name" value="PROTEIN-TYROSINE SULFOTRANSFERASE"/>
    <property type="match status" value="1"/>
</dbReference>
<evidence type="ECO:0008006" key="4">
    <source>
        <dbReference type="Google" id="ProtNLM"/>
    </source>
</evidence>
<dbReference type="Pfam" id="PF13469">
    <property type="entry name" value="Sulfotransfer_3"/>
    <property type="match status" value="1"/>
</dbReference>
<gene>
    <name evidence="2" type="ORF">VIBR0546_08580</name>
</gene>
<evidence type="ECO:0000256" key="1">
    <source>
        <dbReference type="ARBA" id="ARBA00022679"/>
    </source>
</evidence>
<keyword evidence="3" id="KW-1185">Reference proteome</keyword>
<dbReference type="InterPro" id="IPR026634">
    <property type="entry name" value="TPST-like"/>
</dbReference>
<name>E8LZW9_9VIBR</name>
<comment type="caution">
    <text evidence="2">The sequence shown here is derived from an EMBL/GenBank/DDBJ whole genome shotgun (WGS) entry which is preliminary data.</text>
</comment>
<evidence type="ECO:0000313" key="2">
    <source>
        <dbReference type="EMBL" id="EGA63795.1"/>
    </source>
</evidence>
<dbReference type="GO" id="GO:0008476">
    <property type="term" value="F:protein-tyrosine sulfotransferase activity"/>
    <property type="evidence" value="ECO:0007669"/>
    <property type="project" value="InterPro"/>
</dbReference>